<feature type="region of interest" description="Disordered" evidence="6">
    <location>
        <begin position="90"/>
        <end position="112"/>
    </location>
</feature>
<feature type="compositionally biased region" description="Basic and acidic residues" evidence="6">
    <location>
        <begin position="1421"/>
        <end position="1438"/>
    </location>
</feature>
<evidence type="ECO:0000259" key="7">
    <source>
        <dbReference type="SMART" id="SM01341"/>
    </source>
</evidence>
<reference evidence="8" key="2">
    <citation type="submission" date="2021-01" db="UniProtKB">
        <authorList>
            <consortium name="EnsemblMetazoa"/>
        </authorList>
    </citation>
    <scope>IDENTIFICATION</scope>
</reference>
<dbReference type="Pfam" id="PF09104">
    <property type="entry name" value="BRCA-2_OB3"/>
    <property type="match status" value="1"/>
</dbReference>
<dbReference type="PIRSF" id="PIRSF002397">
    <property type="entry name" value="BRCA2"/>
    <property type="match status" value="1"/>
</dbReference>
<feature type="region of interest" description="Disordered" evidence="6">
    <location>
        <begin position="2797"/>
        <end position="2968"/>
    </location>
</feature>
<feature type="region of interest" description="Disordered" evidence="6">
    <location>
        <begin position="3856"/>
        <end position="3982"/>
    </location>
</feature>
<reference evidence="9" key="1">
    <citation type="submission" date="2015-02" db="EMBL/GenBank/DDBJ databases">
        <title>Genome sequencing for Strongylocentrotus purpuratus.</title>
        <authorList>
            <person name="Murali S."/>
            <person name="Liu Y."/>
            <person name="Vee V."/>
            <person name="English A."/>
            <person name="Wang M."/>
            <person name="Skinner E."/>
            <person name="Han Y."/>
            <person name="Muzny D.M."/>
            <person name="Worley K.C."/>
            <person name="Gibbs R.A."/>
        </authorList>
    </citation>
    <scope>NUCLEOTIDE SEQUENCE</scope>
</reference>
<dbReference type="OMA" id="FDSERWT"/>
<feature type="region of interest" description="Disordered" evidence="6">
    <location>
        <begin position="2175"/>
        <end position="2208"/>
    </location>
</feature>
<evidence type="ECO:0000256" key="5">
    <source>
        <dbReference type="ARBA" id="ARBA00023204"/>
    </source>
</evidence>
<sequence>METTPTSTQARYVSQGCQKHTKLRHRPLQFVYDFKSGQHSVHSNTSLTSLFEESSLCSSLGEVDTSWFDSERWTSNDETKWKKEDILKTPQASQRENKACSTPGLFTPDGLSPVARRGHKDYPDCHPLPDDESASSFLRPKRFRKVPSSIHTTPNSQIITSHQPTSGPTAETIEEEEEDKGEVAQSADIQFSPYPTWNPTFHKDTPVFMKQLFKTPSTLFGAGDKRACSTPLQRLSTPQRLSRSLGAEPEESDLSWTSSLATPPMSSKGCKTVTSSTKKVIEDDSWQTHDVAKVLFQDGGSVVEMDSSEEGDEGLTQPLQVIKLPSITDESQEEEFTIETEDGGESDKSIADGSKAIAALGNEQCSRFDVVGDATSPDNLKNDQAGTRTGTDNSLIPPTTSVQSSTTDNRKPHLAKDEEHESFSECAVPDQYMEEKSSVREKVEDMDNAAELKSRTIANGECTDTNVPSKLAHGSHSMKNHLHVPIQPAMSSQQSSIIGSSQTLFNSQESIKNEKSAIEETLAFLLATPPSRREKLLNRLGASSSGVGETTTFEKAACDAAGSTLDRRSDSPVTGNSVPKKSISDDTLMSPPVGILWKQTISGHLSGGPERNSLESECSVDAKTNGQVGETPNRPAPDVDMLSPISPNFAEALCRVTDIASREQPSGNKSTLTVQKCLEVERNLIGDFDSPDSDTTRSPIKVVDQSRSEDCTDIVVKKTLHPTETTGKNAIAVHLSAPITSSLPSSANNKLPKHLSKQETSPVVPPSRSLAISNLNTQTAAKGRFKYTAAVPRKDGASTSKTPSWLSRAVYVEEDEEEDKTAGAVQADTIKDESSKKPWTMKRPCRTATTFKTFSTFCKTAPNPPSTCSTQSQTGLRTSTTPTSSRSIVQSAPPHNKTLVRIREIPHSWPSPKRLRLDEEREECPIGSDLKSLSSAVEEHDGEITKSTPLESDVKLHHVQDLVKGEEVTEQKGLGDFHDKVNSSDHAPSSEGDLHQMAPNVGFSSASGKAIFVSPEALKKAERLLEDVDREKPPEEFQLNLSSVDHQCGFQSASGKSIAVSDAALSKAKKIIAEVDSHDEEIDDSSEKQQISLGFTSAGGSVINISAAAMAKARKIMKEINQDEESNPTLHERKDGQTYAKHHVDGGGDGSRIHNEEVVDKVSLPGHASPRGKADGRQRHKGFRPFKPPCLVANIQIPSNLPSPTSISSMNQNSAIDVIKESERGESLEMYKDSVPDDLQTPFKQGNAVMPELQSTTLQHEQKIETSQSSIILEQTQDNRENTDSMNGQPVDNGELEISEDECLSTSQAAREIKAAEEMELVYNFMQEEDTGFSQLDVSSIVAADRTEKGAAQILKWTDKHRNPIQKEGGHASNCYEHQEMSHHVIEPAQTQDFSNEHIGHFIVPEDQHQRDAPIGITRESTNRNEESPAGNLHKESQHGVAFVQSHSLSRSCGPEQNLPSPKCARKETQDIYYLRPTEEDDTHETEAPVADLSMNTVRQLMDDSSILIEESDRVGTLSRKHEVQKEQISQVDSHTAYQGNADSTIVFKTAQGQRDEPGSRMDDNNVGGHDPVGFKTAGGKKIQVSKSALQKATLLLSDCNSDVGTLKGSSLEISDKLLNQLIPTSSAQDICISDATTLAENVELCKSEDQNAKASECIPPGDVLQREGMITHINSGCPVIRNDSTSVDEHPPSTLSSSLPALCQVGFQTAGGKDIKISELALQKAKLVIGENDENPVDHSFDSGSDAHFSASRQDSVSVGFQTARGNKVHVSRSALRRAKQILESDIEDIRECSPRVSPMLHPNTSDSDTSQNATCKMDNNHKTVQSEQVPQKCSSVTSTGLFPKTVGFQTASGNSVTVSEDSLCRARQLFAECDAVSGTSSNTESGLKAARSPKALGFQTASGSKINISDDALQKARRLISHESFEEEEAIGNATKGSISNPIPTIVGFKTASENCVEISEESLLKARQFMASDTDLGDRRDTAHPDNLVSGATDMNSEVPFPKERQGRSSHEDSSDNSSAQRGSVGTKNSAPGQIGFQTARGGAISVSDESLKKAKQLLENDAQDGNVQKKREMKQTGVVSSPPMTGFQTGSGKCIHISNSAILKAKQLLSNDFDEYEDLPDVEASSAPSNKHPGPVELEVSFQTGGGRRIQVLQSSLMQARHVLCDEKDANQNVLKSESSGQRKKDNSEHVDMDSDESHETDALPVQNMVQGFQTGHGKKVQVSEASLQRAKQFLADETDALPDQNIVQGFQTGHGKKVHVSEASILKAKQFLADENDGSPDQSVVLGFQTGRGKKVQVSAASLQEARHFLTDDTAPLQDQNIAVGFQTGHGKKVQISEASLLKAKQFLAHENDPSPDQSVAIGFQTGHGKKVQISEASLLKAKQFLSHENVASPDQSVAIGFQTGHGKKVLISEASLQRAKQFLADDTDEIPNKNIAVGFQTGHGEKVQISEASLQKAKQFLADDADALPVKNIAVGFQTGHGEKVQISEASLQKAKQFLADDTDALPVKNIAVGFQTGHGKKVHISEASLLKAKQFLANDTEPLPDQSVAIGFQTGHGKKVPISEESLQKAKQFLADDPDALPDKRIAVGFQTGHGKKVPISEESLQKAKQFLADDTDALPDKNIAVGFQTGHGKKVQISEASLLKAKQFLANDTEPLPDQSVAIGFQTGQGKKVQISEASLLKAKQSLANDTEPLPDKNIAVGFQTGHGKKVQISEASLQIAKQLLAHEKDAGTDALSKNSAVPGEANENPLSGKPSKMSGFMTGEGRKIQVSEASLQQARNSLGSQAIRNDIGGELSNGTLPHGEQQPTLASRDDGDHSTHQRRDLKEEHHQQERIRKSSRGDGSLATPSNLPAPGGLAKKSMVDTRNRQRNQQRNKGTGSRGTGQKPYKPPRRVDDKGSTSAKGLIPKSSNQTVVLNDRTNQCKALQSSPPTSPSTSSHSVSDGSLHPADPFVKSYPDQCATNQSQSQLEATPTIVEGVCSFVARWAEARRAQQQRIDAKRKKVIKPELGSLWRSRKEQDRISLGEFVNHQYPCSMSDSELFGHGILSSTLSVRPSNAEGYEFAGEDHFSPSCLESDKGIPLDDAGRLVLSPNGLAGKKEFHSALLDTPGVDPKLLKEEWVFNHYKWIIWKAATMEVAYPLQLGGRFLTPNWVLLQLKYRYDREIDHSQRPALRKILERDDAASRRMVLCVAAIGNPGSSAGHDGKGAEQRKSLQAVSHPTLELTDGWYSIPAAIDPPLANHVRSGRIVCGTKLCISGAELVGAQDACSPLEIPEGLKLKITANSTRRARYDARLGLQADPRPFPLPMTSLHPEGGTIGCLDVLILRTYPMQFMEKLPEGGSVFRNAKEEAKAAALHASRKQNKMEQLFTQIQKQFEAKQATKGQGGKRRRSLPSSRSRNPVEVEKLQSGEELFEAMEAAIDPAAFESVLSERQCSTLHAYRRLQNEVKQADLQAAFNRSLAQQNKEGKFERTVVPLMKVRVGDYNASTSKGQQTTFLTLWRPPDDLVTELVEGKRFRISSVATSAGRNMPGMCPVQLASTRATRYEELPAASLKLQRSYIPRAAASMQWLGRGYTQAAYGELDAVGIVVSLDEPSRSHPGSSQYHAVYLADQDAAVMVIKFWTSPSALNLDDMLKPGSFISVSNLQYRSLSSTLSAVALPTATASDYTVFTPNPKAGYLQAALSQLRGAIKDVPKCLELMQRKVQQLKDAPSQPAYPGSTPRNHPYTAGRERVTTPLAGLSRARSGIQSSPPTSVTSQGQPYQLMTVRSCPKNFPKTSQPTRDENLNPRIQVAGSTPSHSHPGTSRVSTNPTPRTPCQSQVSAISGVDVSPRVLAQHVELERRSQLLSRIPSPPPLSPLPYPAASPALKRGFKIPSPLVRGSQKPDPEKSLRKRLRDELEEQDDKDSEQQSKQQSDIGFDEGENTYKKQKTDNHVDTPNQKEVKSSSDNQSNLDDKIKEYEDRCEDDFGDDLGLSASGLKELEMSWSQSEPLPEPAARDQTLKMNTCQAEEGCPSRSNDILDKDKDALPTDMSLEKDNHRISGLKDEKHVASGIEKAVEGTVQACKDVVSGYETECDVVPCTEPVQPEQLADHTGVNRDDPTHPTTNNYNVTMTNASETTSMCKVEDSSALILPPHCETIGENVEANGAGIMENVKQVTDIPDQVSANLNDLESVKETLAAENHRNSEGSASSNQTKDATKEDNSQGSNFSQQSRGNDSSQNSVPVDGSQDSSKQDKSSGPSSPKSNKRKCLSLQRKKALPEEAGAVIEILEDDNPPLLKRSSRLRLQQKKSYKF</sequence>
<dbReference type="EnsemblMetazoa" id="XM_030980937">
    <property type="protein sequence ID" value="XP_030836797"/>
    <property type="gene ID" value="LOC584780"/>
</dbReference>
<dbReference type="SMART" id="SM01341">
    <property type="entry name" value="Tower"/>
    <property type="match status" value="1"/>
</dbReference>
<feature type="compositionally biased region" description="Basic and acidic residues" evidence="6">
    <location>
        <begin position="408"/>
        <end position="423"/>
    </location>
</feature>
<feature type="domain" description="Tower" evidence="7">
    <location>
        <begin position="3343"/>
        <end position="3384"/>
    </location>
</feature>
<feature type="compositionally biased region" description="Basic and acidic residues" evidence="6">
    <location>
        <begin position="2185"/>
        <end position="2206"/>
    </location>
</feature>
<evidence type="ECO:0000256" key="4">
    <source>
        <dbReference type="ARBA" id="ARBA00023172"/>
    </source>
</evidence>
<feature type="compositionally biased region" description="Polar residues" evidence="6">
    <location>
        <begin position="4198"/>
        <end position="4207"/>
    </location>
</feature>
<feature type="compositionally biased region" description="Basic and acidic residues" evidence="6">
    <location>
        <begin position="1130"/>
        <end position="1152"/>
    </location>
</feature>
<keyword evidence="2" id="KW-0227">DNA damage</keyword>
<feature type="region of interest" description="Disordered" evidence="6">
    <location>
        <begin position="1978"/>
        <end position="2040"/>
    </location>
</feature>
<dbReference type="Pfam" id="PF21318">
    <property type="entry name" value="BRCA2DBD_OB2"/>
    <property type="match status" value="1"/>
</dbReference>
<feature type="region of interest" description="Disordered" evidence="6">
    <location>
        <begin position="3386"/>
        <end position="3414"/>
    </location>
</feature>
<feature type="compositionally biased region" description="Polar residues" evidence="6">
    <location>
        <begin position="149"/>
        <end position="169"/>
    </location>
</feature>
<evidence type="ECO:0000256" key="3">
    <source>
        <dbReference type="ARBA" id="ARBA00023125"/>
    </source>
</evidence>
<dbReference type="Pfam" id="PF09169">
    <property type="entry name" value="BRCA-2_helical"/>
    <property type="match status" value="1"/>
</dbReference>
<evidence type="ECO:0000313" key="8">
    <source>
        <dbReference type="EnsemblMetazoa" id="XP_030836797"/>
    </source>
</evidence>
<feature type="compositionally biased region" description="Polar residues" evidence="6">
    <location>
        <begin position="2175"/>
        <end position="2184"/>
    </location>
</feature>
<dbReference type="InterPro" id="IPR015187">
    <property type="entry name" value="BRCA2_OB_1"/>
</dbReference>
<feature type="region of interest" description="Disordered" evidence="6">
    <location>
        <begin position="325"/>
        <end position="350"/>
    </location>
</feature>
<accession>A0A7M7NI47</accession>
<feature type="region of interest" description="Disordered" evidence="6">
    <location>
        <begin position="4190"/>
        <end position="4267"/>
    </location>
</feature>
<feature type="compositionally biased region" description="Polar residues" evidence="6">
    <location>
        <begin position="3756"/>
        <end position="3773"/>
    </location>
</feature>
<feature type="compositionally biased region" description="Polar residues" evidence="6">
    <location>
        <begin position="2023"/>
        <end position="2035"/>
    </location>
</feature>
<feature type="region of interest" description="Disordered" evidence="6">
    <location>
        <begin position="561"/>
        <end position="586"/>
    </location>
</feature>
<proteinExistence type="predicted"/>
<dbReference type="GeneID" id="584780"/>
<feature type="region of interest" description="Disordered" evidence="6">
    <location>
        <begin position="741"/>
        <end position="767"/>
    </location>
</feature>
<organism evidence="8 9">
    <name type="scientific">Strongylocentrotus purpuratus</name>
    <name type="common">Purple sea urchin</name>
    <dbReference type="NCBI Taxonomy" id="7668"/>
    <lineage>
        <taxon>Eukaryota</taxon>
        <taxon>Metazoa</taxon>
        <taxon>Echinodermata</taxon>
        <taxon>Eleutherozoa</taxon>
        <taxon>Echinozoa</taxon>
        <taxon>Echinoidea</taxon>
        <taxon>Euechinoidea</taxon>
        <taxon>Echinacea</taxon>
        <taxon>Camarodonta</taxon>
        <taxon>Echinidea</taxon>
        <taxon>Strongylocentrotidae</taxon>
        <taxon>Strongylocentrotus</taxon>
    </lineage>
</organism>
<protein>
    <recommendedName>
        <fullName evidence="7">Tower domain-containing protein</fullName>
    </recommendedName>
</protein>
<feature type="region of interest" description="Disordered" evidence="6">
    <location>
        <begin position="369"/>
        <end position="425"/>
    </location>
</feature>
<keyword evidence="4" id="KW-0233">DNA recombination</keyword>
<feature type="compositionally biased region" description="Low complexity" evidence="6">
    <location>
        <begin position="2937"/>
        <end position="2957"/>
    </location>
</feature>
<feature type="region of interest" description="Disordered" evidence="6">
    <location>
        <begin position="1122"/>
        <end position="1152"/>
    </location>
</feature>
<feature type="compositionally biased region" description="Basic and acidic residues" evidence="6">
    <location>
        <begin position="2004"/>
        <end position="2017"/>
    </location>
</feature>
<dbReference type="InParanoid" id="A0A7M7NI47"/>
<dbReference type="InterPro" id="IPR048262">
    <property type="entry name" value="BRCA2_OB_2_dom"/>
</dbReference>
<dbReference type="InterPro" id="IPR015188">
    <property type="entry name" value="BRCA2_OB_3"/>
</dbReference>
<evidence type="ECO:0000256" key="2">
    <source>
        <dbReference type="ARBA" id="ARBA00022763"/>
    </source>
</evidence>
<dbReference type="SUPFAM" id="SSF50249">
    <property type="entry name" value="Nucleic acid-binding proteins"/>
    <property type="match status" value="3"/>
</dbReference>
<dbReference type="Gene3D" id="2.40.50.140">
    <property type="entry name" value="Nucleic acid-binding proteins"/>
    <property type="match status" value="3"/>
</dbReference>
<dbReference type="Pfam" id="PF09103">
    <property type="entry name" value="BRCA-2_OB1"/>
    <property type="match status" value="1"/>
</dbReference>
<dbReference type="CTD" id="675"/>
<dbReference type="PANTHER" id="PTHR11289">
    <property type="entry name" value="BREAST CANCER TYPE 2 SUSCEPTIBILITY PROTEIN BRCA2"/>
    <property type="match status" value="1"/>
</dbReference>
<name>A0A7M7NI47_STRPU</name>
<dbReference type="Gene3D" id="6.10.70.10">
    <property type="match status" value="1"/>
</dbReference>
<dbReference type="InterPro" id="IPR015525">
    <property type="entry name" value="BRCA2"/>
</dbReference>
<evidence type="ECO:0000313" key="9">
    <source>
        <dbReference type="Proteomes" id="UP000007110"/>
    </source>
</evidence>
<feature type="compositionally biased region" description="Basic and acidic residues" evidence="6">
    <location>
        <begin position="3934"/>
        <end position="3955"/>
    </location>
</feature>
<feature type="region of interest" description="Disordered" evidence="6">
    <location>
        <begin position="234"/>
        <end position="271"/>
    </location>
</feature>
<dbReference type="KEGG" id="spu:584780"/>
<evidence type="ECO:0000256" key="6">
    <source>
        <dbReference type="SAM" id="MobiDB-lite"/>
    </source>
</evidence>
<dbReference type="PANTHER" id="PTHR11289:SF0">
    <property type="entry name" value="BREAST CANCER TYPE 2 SUSCEPTIBILITY PROTEIN"/>
    <property type="match status" value="1"/>
</dbReference>
<feature type="compositionally biased region" description="Basic and acidic residues" evidence="6">
    <location>
        <begin position="2820"/>
        <end position="2849"/>
    </location>
</feature>
<dbReference type="SUPFAM" id="SSF81878">
    <property type="entry name" value="BRCA2 tower domain"/>
    <property type="match status" value="1"/>
</dbReference>
<feature type="compositionally biased region" description="Basic residues" evidence="6">
    <location>
        <begin position="4256"/>
        <end position="4267"/>
    </location>
</feature>
<dbReference type="GO" id="GO:0005634">
    <property type="term" value="C:nucleus"/>
    <property type="evidence" value="ECO:0000318"/>
    <property type="project" value="GO_Central"/>
</dbReference>
<dbReference type="GO" id="GO:0003697">
    <property type="term" value="F:single-stranded DNA binding"/>
    <property type="evidence" value="ECO:0000318"/>
    <property type="project" value="GO_Central"/>
</dbReference>
<feature type="region of interest" description="Disordered" evidence="6">
    <location>
        <begin position="817"/>
        <end position="840"/>
    </location>
</feature>
<feature type="region of interest" description="Disordered" evidence="6">
    <location>
        <begin position="2743"/>
        <end position="2770"/>
    </location>
</feature>
<dbReference type="InterPro" id="IPR015252">
    <property type="entry name" value="BRCA2_hlx"/>
</dbReference>
<feature type="compositionally biased region" description="Polar residues" evidence="6">
    <location>
        <begin position="3803"/>
        <end position="3832"/>
    </location>
</feature>
<feature type="region of interest" description="Disordered" evidence="6">
    <location>
        <begin position="1419"/>
        <end position="1465"/>
    </location>
</feature>
<dbReference type="GO" id="GO:0000724">
    <property type="term" value="P:double-strand break repair via homologous recombination"/>
    <property type="evidence" value="ECO:0000318"/>
    <property type="project" value="GO_Central"/>
</dbReference>
<dbReference type="RefSeq" id="XP_030836797.1">
    <property type="nucleotide sequence ID" value="XM_030980937.1"/>
</dbReference>
<feature type="region of interest" description="Disordered" evidence="6">
    <location>
        <begin position="862"/>
        <end position="892"/>
    </location>
</feature>
<feature type="compositionally biased region" description="Acidic residues" evidence="6">
    <location>
        <begin position="330"/>
        <end position="344"/>
    </location>
</feature>
<dbReference type="SUPFAM" id="SSF81872">
    <property type="entry name" value="BRCA2 helical domain"/>
    <property type="match status" value="1"/>
</dbReference>
<feature type="region of interest" description="Disordered" evidence="6">
    <location>
        <begin position="2063"/>
        <end position="2089"/>
    </location>
</feature>
<keyword evidence="3" id="KW-0238">DNA-binding</keyword>
<dbReference type="Pfam" id="PF09121">
    <property type="entry name" value="Tower"/>
    <property type="match status" value="1"/>
</dbReference>
<evidence type="ECO:0000256" key="1">
    <source>
        <dbReference type="ARBA" id="ARBA00022737"/>
    </source>
</evidence>
<dbReference type="InterPro" id="IPR015205">
    <property type="entry name" value="Tower_dom"/>
</dbReference>
<dbReference type="GO" id="GO:0006355">
    <property type="term" value="P:regulation of DNA-templated transcription"/>
    <property type="evidence" value="ECO:0000318"/>
    <property type="project" value="GO_Central"/>
</dbReference>
<feature type="region of interest" description="Disordered" evidence="6">
    <location>
        <begin position="147"/>
        <end position="176"/>
    </location>
</feature>
<dbReference type="InterPro" id="IPR002093">
    <property type="entry name" value="BRCA2_repeat"/>
</dbReference>
<feature type="compositionally biased region" description="Low complexity" evidence="6">
    <location>
        <begin position="872"/>
        <end position="887"/>
    </location>
</feature>
<dbReference type="Pfam" id="PF00634">
    <property type="entry name" value="BRCA2"/>
    <property type="match status" value="24"/>
</dbReference>
<feature type="compositionally biased region" description="Polar residues" evidence="6">
    <location>
        <begin position="254"/>
        <end position="265"/>
    </location>
</feature>
<keyword evidence="9" id="KW-1185">Reference proteome</keyword>
<dbReference type="CDD" id="cd04493">
    <property type="entry name" value="BRCA2DBD_OB1"/>
    <property type="match status" value="1"/>
</dbReference>
<keyword evidence="5" id="KW-0234">DNA repair</keyword>
<dbReference type="Proteomes" id="UP000007110">
    <property type="component" value="Unassembled WGS sequence"/>
</dbReference>
<dbReference type="InterPro" id="IPR012340">
    <property type="entry name" value="NA-bd_OB-fold"/>
</dbReference>
<feature type="region of interest" description="Disordered" evidence="6">
    <location>
        <begin position="4101"/>
        <end position="4120"/>
    </location>
</feature>
<feature type="compositionally biased region" description="Polar residues" evidence="6">
    <location>
        <begin position="4215"/>
        <end position="4234"/>
    </location>
</feature>
<keyword evidence="1" id="KW-0677">Repeat</keyword>
<feature type="compositionally biased region" description="Low complexity" evidence="6">
    <location>
        <begin position="4237"/>
        <end position="4255"/>
    </location>
</feature>
<feature type="compositionally biased region" description="Pro residues" evidence="6">
    <location>
        <begin position="3861"/>
        <end position="3873"/>
    </location>
</feature>
<dbReference type="PROSITE" id="PS50138">
    <property type="entry name" value="BRCA2_REPEAT"/>
    <property type="match status" value="25"/>
</dbReference>
<feature type="compositionally biased region" description="Polar residues" evidence="6">
    <location>
        <begin position="2917"/>
        <end position="2936"/>
    </location>
</feature>
<dbReference type="OrthoDB" id="21095at2759"/>
<dbReference type="CDD" id="cd04494">
    <property type="entry name" value="BRCA2DBD_OB2"/>
    <property type="match status" value="1"/>
</dbReference>
<feature type="region of interest" description="Disordered" evidence="6">
    <location>
        <begin position="3717"/>
        <end position="3832"/>
    </location>
</feature>
<dbReference type="InterPro" id="IPR036315">
    <property type="entry name" value="BRCA2_hlx_sf"/>
</dbReference>
<feature type="compositionally biased region" description="Polar residues" evidence="6">
    <location>
        <begin position="376"/>
        <end position="407"/>
    </location>
</feature>